<keyword evidence="2" id="KW-0067">ATP-binding</keyword>
<dbReference type="InterPro" id="IPR002035">
    <property type="entry name" value="VWF_A"/>
</dbReference>
<feature type="compositionally biased region" description="Basic and acidic residues" evidence="3">
    <location>
        <begin position="167"/>
        <end position="176"/>
    </location>
</feature>
<dbReference type="GO" id="GO:0000027">
    <property type="term" value="P:ribosomal large subunit assembly"/>
    <property type="evidence" value="ECO:0007669"/>
    <property type="project" value="TreeGrafter"/>
</dbReference>
<evidence type="ECO:0000259" key="4">
    <source>
        <dbReference type="PROSITE" id="PS50234"/>
    </source>
</evidence>
<dbReference type="SUPFAM" id="SSF53300">
    <property type="entry name" value="vWA-like"/>
    <property type="match status" value="1"/>
</dbReference>
<feature type="compositionally biased region" description="Acidic residues" evidence="3">
    <location>
        <begin position="245"/>
        <end position="265"/>
    </location>
</feature>
<reference evidence="5" key="1">
    <citation type="submission" date="2021-01" db="EMBL/GenBank/DDBJ databases">
        <authorList>
            <person name="Corre E."/>
            <person name="Pelletier E."/>
            <person name="Niang G."/>
            <person name="Scheremetjew M."/>
            <person name="Finn R."/>
            <person name="Kale V."/>
            <person name="Holt S."/>
            <person name="Cochrane G."/>
            <person name="Meng A."/>
            <person name="Brown T."/>
            <person name="Cohen L."/>
        </authorList>
    </citation>
    <scope>NUCLEOTIDE SEQUENCE</scope>
    <source>
        <strain evidence="5">CCMP1594</strain>
    </source>
</reference>
<dbReference type="GO" id="GO:0005634">
    <property type="term" value="C:nucleus"/>
    <property type="evidence" value="ECO:0007669"/>
    <property type="project" value="TreeGrafter"/>
</dbReference>
<evidence type="ECO:0000256" key="3">
    <source>
        <dbReference type="SAM" id="MobiDB-lite"/>
    </source>
</evidence>
<dbReference type="GO" id="GO:0030687">
    <property type="term" value="C:preribosome, large subunit precursor"/>
    <property type="evidence" value="ECO:0007669"/>
    <property type="project" value="TreeGrafter"/>
</dbReference>
<dbReference type="AlphaFoldDB" id="A0A7S4G5H7"/>
<feature type="compositionally biased region" description="Polar residues" evidence="3">
    <location>
        <begin position="73"/>
        <end position="86"/>
    </location>
</feature>
<feature type="compositionally biased region" description="Acidic residues" evidence="3">
    <location>
        <begin position="147"/>
        <end position="157"/>
    </location>
</feature>
<feature type="domain" description="VWFA" evidence="4">
    <location>
        <begin position="349"/>
        <end position="557"/>
    </location>
</feature>
<dbReference type="GO" id="GO:0000055">
    <property type="term" value="P:ribosomal large subunit export from nucleus"/>
    <property type="evidence" value="ECO:0007669"/>
    <property type="project" value="TreeGrafter"/>
</dbReference>
<protein>
    <recommendedName>
        <fullName evidence="4">VWFA domain-containing protein</fullName>
    </recommendedName>
</protein>
<keyword evidence="1" id="KW-0547">Nucleotide-binding</keyword>
<dbReference type="EMBL" id="HBJA01107635">
    <property type="protein sequence ID" value="CAE0825947.1"/>
    <property type="molecule type" value="Transcribed_RNA"/>
</dbReference>
<feature type="compositionally biased region" description="Basic and acidic residues" evidence="3">
    <location>
        <begin position="190"/>
        <end position="215"/>
    </location>
</feature>
<proteinExistence type="predicted"/>
<accession>A0A7S4G5H7</accession>
<dbReference type="GO" id="GO:0005524">
    <property type="term" value="F:ATP binding"/>
    <property type="evidence" value="ECO:0007669"/>
    <property type="project" value="UniProtKB-KW"/>
</dbReference>
<dbReference type="InterPro" id="IPR036465">
    <property type="entry name" value="vWFA_dom_sf"/>
</dbReference>
<feature type="compositionally biased region" description="Low complexity" evidence="3">
    <location>
        <begin position="42"/>
        <end position="65"/>
    </location>
</feature>
<dbReference type="PANTHER" id="PTHR48103">
    <property type="entry name" value="MIDASIN-RELATED"/>
    <property type="match status" value="1"/>
</dbReference>
<feature type="region of interest" description="Disordered" evidence="3">
    <location>
        <begin position="1"/>
        <end position="270"/>
    </location>
</feature>
<gene>
    <name evidence="5" type="ORF">EGYM00163_LOCUS37199</name>
</gene>
<dbReference type="PROSITE" id="PS50234">
    <property type="entry name" value="VWFA"/>
    <property type="match status" value="1"/>
</dbReference>
<dbReference type="Gene3D" id="3.40.50.410">
    <property type="entry name" value="von Willebrand factor, type A domain"/>
    <property type="match status" value="1"/>
</dbReference>
<name>A0A7S4G5H7_9EUGL</name>
<evidence type="ECO:0000313" key="5">
    <source>
        <dbReference type="EMBL" id="CAE0825947.1"/>
    </source>
</evidence>
<feature type="compositionally biased region" description="Basic and acidic residues" evidence="3">
    <location>
        <begin position="92"/>
        <end position="125"/>
    </location>
</feature>
<dbReference type="PANTHER" id="PTHR48103:SF2">
    <property type="entry name" value="MIDASIN"/>
    <property type="match status" value="1"/>
</dbReference>
<organism evidence="5">
    <name type="scientific">Eutreptiella gymnastica</name>
    <dbReference type="NCBI Taxonomy" id="73025"/>
    <lineage>
        <taxon>Eukaryota</taxon>
        <taxon>Discoba</taxon>
        <taxon>Euglenozoa</taxon>
        <taxon>Euglenida</taxon>
        <taxon>Spirocuta</taxon>
        <taxon>Euglenophyceae</taxon>
        <taxon>Eutreptiales</taxon>
        <taxon>Eutreptiaceae</taxon>
        <taxon>Eutreptiella</taxon>
    </lineage>
</organism>
<evidence type="ECO:0000256" key="1">
    <source>
        <dbReference type="ARBA" id="ARBA00022741"/>
    </source>
</evidence>
<evidence type="ECO:0000256" key="2">
    <source>
        <dbReference type="ARBA" id="ARBA00022840"/>
    </source>
</evidence>
<feature type="compositionally biased region" description="Acidic residues" evidence="3">
    <location>
        <begin position="12"/>
        <end position="31"/>
    </location>
</feature>
<sequence length="568" mass="65084">MAGLTGPHREDGEGEEEGKEEEDKEEEDPSAEMDKDTNVQHETQTQDDGQEGQDQVESSQQAQQDSAKDQESNEQVQQTDTGQTWQHTKKTVKTDSSRSEGEKNRKPPEEAPIKDIKQKMQDWRSRLQKIQTSVQAEQEEAGKDDQEKDDGESEDGGDQAFEYQQMDEDKPLENEKLGLGPTNEQLQETFVDREEMKMQEEEEEKKPEDEKKAEDAQEQDEDKFDDKGELVAGKGKKKTKGEEKDEKEESDEDDEEVKEEEEQKESEEARMRRGWELWAQYEAETASLAMQLCEQLRLILEPTLTDRLEGDYKTGKRINMKKVIPYIASGFKKDKIWLRRTKPSKRQYQVMLAVDDSQSMTSNGAGTMSCMALALLSKALSQLEVGELCVAAFGKQVEVLHSLVEPWTAEGGATVLSKFTFQQKETNVRGMLNQSLDYLDEERGRVMSDVRFGGHQLLQIVIIVSDGHIVENREEVRKYVTRAQKNWQLLVFIVLDAPGEQQEGKPRRHDSIMDMQVVKFTESGKMSTEPFMSDFPFPFYLVVRDIQALPDILSDSLRQWFEMLSAAF</sequence>